<dbReference type="PANTHER" id="PTHR21310:SF48">
    <property type="entry name" value="AMINOGLYCOSIDE PHOSPHOTRANSFERASE DOMAIN-CONTAINING PROTEIN"/>
    <property type="match status" value="1"/>
</dbReference>
<sequence>MVTTGDLNRHAEECCTGATQDKKYFEAGNAFIKRTLRRHEWPTNSIGWRPSAALPQRWKTDAAIITYLREHTNIPVPRLLFAYEDDGAFTFSTELVSGVNMTSLTDAQKAVVTVELQQHIATLKALRSKTPGVPGETLLCAPMRVHTRFWKSHSCWRPKAGLQDRNEEEYVFCHNDLGQHNILVHPETLKITAVLDWEYGGFYPAWFEQPYWTRPGPSAPLDGEEDDRERCRQWLFEHCDEVVMPHLLSFTEKMEAEEKMAKE</sequence>
<dbReference type="PANTHER" id="PTHR21310">
    <property type="entry name" value="AMINOGLYCOSIDE PHOSPHOTRANSFERASE-RELATED-RELATED"/>
    <property type="match status" value="1"/>
</dbReference>
<dbReference type="EMBL" id="CAWUHB010000050">
    <property type="protein sequence ID" value="CAK7229854.1"/>
    <property type="molecule type" value="Genomic_DNA"/>
</dbReference>
<keyword evidence="3" id="KW-1185">Reference proteome</keyword>
<dbReference type="InterPro" id="IPR011009">
    <property type="entry name" value="Kinase-like_dom_sf"/>
</dbReference>
<gene>
    <name evidence="2" type="ORF">SCUCBS95973_007373</name>
</gene>
<feature type="domain" description="Aminoglycoside phosphotransferase" evidence="1">
    <location>
        <begin position="54"/>
        <end position="208"/>
    </location>
</feature>
<evidence type="ECO:0000313" key="3">
    <source>
        <dbReference type="Proteomes" id="UP001642405"/>
    </source>
</evidence>
<dbReference type="SUPFAM" id="SSF56112">
    <property type="entry name" value="Protein kinase-like (PK-like)"/>
    <property type="match status" value="1"/>
</dbReference>
<comment type="caution">
    <text evidence="2">The sequence shown here is derived from an EMBL/GenBank/DDBJ whole genome shotgun (WGS) entry which is preliminary data.</text>
</comment>
<reference evidence="2 3" key="1">
    <citation type="submission" date="2024-01" db="EMBL/GenBank/DDBJ databases">
        <authorList>
            <person name="Allen C."/>
            <person name="Tagirdzhanova G."/>
        </authorList>
    </citation>
    <scope>NUCLEOTIDE SEQUENCE [LARGE SCALE GENOMIC DNA]</scope>
</reference>
<dbReference type="InterPro" id="IPR051678">
    <property type="entry name" value="AGP_Transferase"/>
</dbReference>
<evidence type="ECO:0000259" key="1">
    <source>
        <dbReference type="Pfam" id="PF01636"/>
    </source>
</evidence>
<dbReference type="Proteomes" id="UP001642405">
    <property type="component" value="Unassembled WGS sequence"/>
</dbReference>
<evidence type="ECO:0000313" key="2">
    <source>
        <dbReference type="EMBL" id="CAK7229854.1"/>
    </source>
</evidence>
<dbReference type="Gene3D" id="3.90.1200.10">
    <property type="match status" value="1"/>
</dbReference>
<dbReference type="Pfam" id="PF01636">
    <property type="entry name" value="APH"/>
    <property type="match status" value="1"/>
</dbReference>
<protein>
    <recommendedName>
        <fullName evidence="1">Aminoglycoside phosphotransferase domain-containing protein</fullName>
    </recommendedName>
</protein>
<dbReference type="InterPro" id="IPR002575">
    <property type="entry name" value="Aminoglycoside_PTrfase"/>
</dbReference>
<organism evidence="2 3">
    <name type="scientific">Sporothrix curviconia</name>
    <dbReference type="NCBI Taxonomy" id="1260050"/>
    <lineage>
        <taxon>Eukaryota</taxon>
        <taxon>Fungi</taxon>
        <taxon>Dikarya</taxon>
        <taxon>Ascomycota</taxon>
        <taxon>Pezizomycotina</taxon>
        <taxon>Sordariomycetes</taxon>
        <taxon>Sordariomycetidae</taxon>
        <taxon>Ophiostomatales</taxon>
        <taxon>Ophiostomataceae</taxon>
        <taxon>Sporothrix</taxon>
    </lineage>
</organism>
<proteinExistence type="predicted"/>
<dbReference type="CDD" id="cd05120">
    <property type="entry name" value="APH_ChoK_like"/>
    <property type="match status" value="1"/>
</dbReference>
<name>A0ABP0CCT2_9PEZI</name>
<accession>A0ABP0CCT2</accession>